<reference evidence="3 4" key="1">
    <citation type="submission" date="2019-09" db="EMBL/GenBank/DDBJ databases">
        <title>A chromosome-level genome assembly of the Chinese tupelo Nyssa sinensis.</title>
        <authorList>
            <person name="Yang X."/>
            <person name="Kang M."/>
            <person name="Yang Y."/>
            <person name="Xiong H."/>
            <person name="Wang M."/>
            <person name="Zhang Z."/>
            <person name="Wang Z."/>
            <person name="Wu H."/>
            <person name="Ma T."/>
            <person name="Liu J."/>
            <person name="Xi Z."/>
        </authorList>
    </citation>
    <scope>NUCLEOTIDE SEQUENCE [LARGE SCALE GENOMIC DNA]</scope>
    <source>
        <strain evidence="3">J267</strain>
        <tissue evidence="3">Leaf</tissue>
    </source>
</reference>
<organism evidence="3 4">
    <name type="scientific">Nyssa sinensis</name>
    <dbReference type="NCBI Taxonomy" id="561372"/>
    <lineage>
        <taxon>Eukaryota</taxon>
        <taxon>Viridiplantae</taxon>
        <taxon>Streptophyta</taxon>
        <taxon>Embryophyta</taxon>
        <taxon>Tracheophyta</taxon>
        <taxon>Spermatophyta</taxon>
        <taxon>Magnoliopsida</taxon>
        <taxon>eudicotyledons</taxon>
        <taxon>Gunneridae</taxon>
        <taxon>Pentapetalae</taxon>
        <taxon>asterids</taxon>
        <taxon>Cornales</taxon>
        <taxon>Nyssaceae</taxon>
        <taxon>Nyssa</taxon>
    </lineage>
</organism>
<proteinExistence type="predicted"/>
<dbReference type="AlphaFoldDB" id="A0A5J5BQ92"/>
<evidence type="ECO:0000313" key="4">
    <source>
        <dbReference type="Proteomes" id="UP000325577"/>
    </source>
</evidence>
<accession>A0A5J5BQ92</accession>
<evidence type="ECO:0000256" key="2">
    <source>
        <dbReference type="SAM" id="MobiDB-lite"/>
    </source>
</evidence>
<keyword evidence="1" id="KW-0175">Coiled coil</keyword>
<protein>
    <submittedName>
        <fullName evidence="3">Uncharacterized protein</fullName>
    </submittedName>
</protein>
<evidence type="ECO:0000256" key="1">
    <source>
        <dbReference type="SAM" id="Coils"/>
    </source>
</evidence>
<sequence>MPAGPTGTQGGSSSVLLNPAGSEAIKVALKMGLPPGFNKKGSRQILGELMSGYVRAEKALSLQDELQKAQAELKAAQSEIQKGQTDLKAAQSEIKKKQSELLVAQLDLKHAQAKLKVADAELGVAQASVSSLETKCEAFQAKNISLGQKLGVMIDQRDLFRRRMDEQKKKFQDTEVVMAKKLEEVKEATKEATKTGMMDLLNSMGRELVDSGYMLCSRRIQKLYPNLDISHLDDVEVESLPSSPNPPDVKGFVEVVPPISSIPPKPK</sequence>
<name>A0A5J5BQ92_9ASTE</name>
<gene>
    <name evidence="3" type="ORF">F0562_022292</name>
</gene>
<dbReference type="Gene3D" id="1.10.287.1490">
    <property type="match status" value="1"/>
</dbReference>
<dbReference type="EMBL" id="CM018034">
    <property type="protein sequence ID" value="KAA8544280.1"/>
    <property type="molecule type" value="Genomic_DNA"/>
</dbReference>
<feature type="region of interest" description="Disordered" evidence="2">
    <location>
        <begin position="237"/>
        <end position="267"/>
    </location>
</feature>
<evidence type="ECO:0000313" key="3">
    <source>
        <dbReference type="EMBL" id="KAA8544280.1"/>
    </source>
</evidence>
<feature type="coiled-coil region" evidence="1">
    <location>
        <begin position="59"/>
        <end position="114"/>
    </location>
</feature>
<keyword evidence="4" id="KW-1185">Reference proteome</keyword>
<dbReference type="SUPFAM" id="SSF57997">
    <property type="entry name" value="Tropomyosin"/>
    <property type="match status" value="1"/>
</dbReference>
<dbReference type="Proteomes" id="UP000325577">
    <property type="component" value="Linkage Group LG11"/>
</dbReference>